<organism evidence="1">
    <name type="scientific">Trypanosoma brucei</name>
    <dbReference type="NCBI Taxonomy" id="5691"/>
    <lineage>
        <taxon>Eukaryota</taxon>
        <taxon>Discoba</taxon>
        <taxon>Euglenozoa</taxon>
        <taxon>Kinetoplastea</taxon>
        <taxon>Metakinetoplastina</taxon>
        <taxon>Trypanosomatida</taxon>
        <taxon>Trypanosomatidae</taxon>
        <taxon>Trypanosoma</taxon>
    </lineage>
</organism>
<name>M4SWI5_9TRYP</name>
<proteinExistence type="predicted"/>
<feature type="non-terminal residue" evidence="1">
    <location>
        <position position="1"/>
    </location>
</feature>
<reference evidence="1" key="1">
    <citation type="submission" date="2013-02" db="EMBL/GenBank/DDBJ databases">
        <authorList>
            <person name="Cross G.A.M."/>
            <person name="Kim H.-S."/>
            <person name="Wickstead B."/>
        </authorList>
    </citation>
    <scope>NUCLEOTIDE SEQUENCE</scope>
    <source>
        <strain evidence="1">Lister 427</strain>
    </source>
</reference>
<reference evidence="1" key="2">
    <citation type="journal article" date="2014" name="Mol. Biochem. Parasitol.">
        <title>Capturing the variant surface glycoprotein repertoire (the VSGnome) of Trypanosoma brucei Lister 427.</title>
        <authorList>
            <person name="Cross G.A."/>
            <person name="Kim H.S."/>
            <person name="Wickstead B."/>
        </authorList>
    </citation>
    <scope>NUCLEOTIDE SEQUENCE</scope>
    <source>
        <strain evidence="1">Lister 427</strain>
    </source>
</reference>
<accession>M4SWI5</accession>
<evidence type="ECO:0000313" key="1">
    <source>
        <dbReference type="EMBL" id="AGH59641.1"/>
    </source>
</evidence>
<dbReference type="AlphaFoldDB" id="M4SWI5"/>
<sequence>VEQRSKLRKIRLAQAAATEHEHRCLLHGLAAAFGEALEANTRTVHNNEGMIQTALKHISRQQQTVAAAIALSKINTTVTADRVHTGGSGNADKVTIKLTTDGSLTGGCSVTGTDQTRQIGAAQPDVANAHSIKLTTADKLYKAAGQTEFSVTARGSCSNGASQEAKAAFASCTFGGGATAVTATTLPSGRHDDQSETINIYTGTNPGGECHESVKSATSGSKQEIQLGNALCDVLKLQITTAETPAFDGPTLQGNGAALTAVAACDARFKNLLNPTDGTANE</sequence>
<dbReference type="EMBL" id="KC612210">
    <property type="protein sequence ID" value="AGH59641.1"/>
    <property type="molecule type" value="Genomic_DNA"/>
</dbReference>
<protein>
    <submittedName>
        <fullName evidence="1">Variant surface glycoprotein 3616</fullName>
    </submittedName>
</protein>